<sequence length="168" mass="17999">MLLHDYCYSNRSAGPLSSLVVSGFPNSPSVTVASYHTKIRCITWLKTFLCKTLHLLLTPPSGDNVGRATDYNPGGNLGSCGWPSNDDHYVVALSPSQDSRAHCGQHVWLKNVGGGDGGANEGVSRVIDATVIDTCPRYGYGDIDIAEGPAWDLHGPGLHEDGVFTVEW</sequence>
<dbReference type="SUPFAM" id="SSF50685">
    <property type="entry name" value="Barwin-like endoglucanases"/>
    <property type="match status" value="1"/>
</dbReference>
<gene>
    <name evidence="1" type="ORF">EV356DRAFT_310967</name>
</gene>
<organism evidence="1 2">
    <name type="scientific">Viridothelium virens</name>
    <name type="common">Speckled blister lichen</name>
    <name type="synonym">Trypethelium virens</name>
    <dbReference type="NCBI Taxonomy" id="1048519"/>
    <lineage>
        <taxon>Eukaryota</taxon>
        <taxon>Fungi</taxon>
        <taxon>Dikarya</taxon>
        <taxon>Ascomycota</taxon>
        <taxon>Pezizomycotina</taxon>
        <taxon>Dothideomycetes</taxon>
        <taxon>Dothideomycetes incertae sedis</taxon>
        <taxon>Trypetheliales</taxon>
        <taxon>Trypetheliaceae</taxon>
        <taxon>Viridothelium</taxon>
    </lineage>
</organism>
<name>A0A6A6GZH0_VIRVR</name>
<evidence type="ECO:0000313" key="1">
    <source>
        <dbReference type="EMBL" id="KAF2231175.1"/>
    </source>
</evidence>
<proteinExistence type="predicted"/>
<dbReference type="Proteomes" id="UP000800092">
    <property type="component" value="Unassembled WGS sequence"/>
</dbReference>
<dbReference type="AlphaFoldDB" id="A0A6A6GZH0"/>
<accession>A0A6A6GZH0</accession>
<dbReference type="OrthoDB" id="406505at2759"/>
<keyword evidence="2" id="KW-1185">Reference proteome</keyword>
<dbReference type="EMBL" id="ML991830">
    <property type="protein sequence ID" value="KAF2231175.1"/>
    <property type="molecule type" value="Genomic_DNA"/>
</dbReference>
<dbReference type="InterPro" id="IPR036908">
    <property type="entry name" value="RlpA-like_sf"/>
</dbReference>
<protein>
    <recommendedName>
        <fullName evidence="3">RlpA-like protein double-psi beta-barrel domain-containing protein</fullName>
    </recommendedName>
</protein>
<dbReference type="CDD" id="cd22191">
    <property type="entry name" value="DPBB_RlpA_EXP_N-like"/>
    <property type="match status" value="1"/>
</dbReference>
<reference evidence="1" key="1">
    <citation type="journal article" date="2020" name="Stud. Mycol.">
        <title>101 Dothideomycetes genomes: a test case for predicting lifestyles and emergence of pathogens.</title>
        <authorList>
            <person name="Haridas S."/>
            <person name="Albert R."/>
            <person name="Binder M."/>
            <person name="Bloem J."/>
            <person name="Labutti K."/>
            <person name="Salamov A."/>
            <person name="Andreopoulos B."/>
            <person name="Baker S."/>
            <person name="Barry K."/>
            <person name="Bills G."/>
            <person name="Bluhm B."/>
            <person name="Cannon C."/>
            <person name="Castanera R."/>
            <person name="Culley D."/>
            <person name="Daum C."/>
            <person name="Ezra D."/>
            <person name="Gonzalez J."/>
            <person name="Henrissat B."/>
            <person name="Kuo A."/>
            <person name="Liang C."/>
            <person name="Lipzen A."/>
            <person name="Lutzoni F."/>
            <person name="Magnuson J."/>
            <person name="Mondo S."/>
            <person name="Nolan M."/>
            <person name="Ohm R."/>
            <person name="Pangilinan J."/>
            <person name="Park H.-J."/>
            <person name="Ramirez L."/>
            <person name="Alfaro M."/>
            <person name="Sun H."/>
            <person name="Tritt A."/>
            <person name="Yoshinaga Y."/>
            <person name="Zwiers L.-H."/>
            <person name="Turgeon B."/>
            <person name="Goodwin S."/>
            <person name="Spatafora J."/>
            <person name="Crous P."/>
            <person name="Grigoriev I."/>
        </authorList>
    </citation>
    <scope>NUCLEOTIDE SEQUENCE</scope>
    <source>
        <strain evidence="1">Tuck. ex Michener</strain>
    </source>
</reference>
<dbReference type="Gene3D" id="2.40.40.10">
    <property type="entry name" value="RlpA-like domain"/>
    <property type="match status" value="1"/>
</dbReference>
<evidence type="ECO:0008006" key="3">
    <source>
        <dbReference type="Google" id="ProtNLM"/>
    </source>
</evidence>
<evidence type="ECO:0000313" key="2">
    <source>
        <dbReference type="Proteomes" id="UP000800092"/>
    </source>
</evidence>